<feature type="domain" description="SCAN box" evidence="17">
    <location>
        <begin position="55"/>
        <end position="137"/>
    </location>
</feature>
<dbReference type="PROSITE" id="PS50157">
    <property type="entry name" value="ZINC_FINGER_C2H2_2"/>
    <property type="match status" value="14"/>
</dbReference>
<dbReference type="SUPFAM" id="SSF47353">
    <property type="entry name" value="Retrovirus capsid dimerization domain-like"/>
    <property type="match status" value="1"/>
</dbReference>
<dbReference type="FunFam" id="1.10.4020.10:FF:000001">
    <property type="entry name" value="zinc finger protein 263 isoform X1"/>
    <property type="match status" value="1"/>
</dbReference>
<feature type="domain" description="C2H2-type" evidence="16">
    <location>
        <begin position="630"/>
        <end position="657"/>
    </location>
</feature>
<keyword evidence="5" id="KW-0677">Repeat</keyword>
<feature type="compositionally biased region" description="Polar residues" evidence="15">
    <location>
        <begin position="748"/>
        <end position="762"/>
    </location>
</feature>
<keyword evidence="6 13" id="KW-0863">Zinc-finger</keyword>
<feature type="domain" description="C2H2-type" evidence="16">
    <location>
        <begin position="768"/>
        <end position="795"/>
    </location>
</feature>
<dbReference type="Pfam" id="PF00096">
    <property type="entry name" value="zf-C2H2"/>
    <property type="match status" value="12"/>
</dbReference>
<feature type="compositionally biased region" description="Basic and acidic residues" evidence="15">
    <location>
        <begin position="822"/>
        <end position="833"/>
    </location>
</feature>
<evidence type="ECO:0000313" key="20">
    <source>
        <dbReference type="Proteomes" id="UP000335636"/>
    </source>
</evidence>
<feature type="domain" description="C2H2-type" evidence="16">
    <location>
        <begin position="992"/>
        <end position="1019"/>
    </location>
</feature>
<dbReference type="SUPFAM" id="SSF109640">
    <property type="entry name" value="KRAB domain (Kruppel-associated box)"/>
    <property type="match status" value="1"/>
</dbReference>
<dbReference type="GO" id="GO:0001228">
    <property type="term" value="F:DNA-binding transcription activator activity, RNA polymerase II-specific"/>
    <property type="evidence" value="ECO:0007669"/>
    <property type="project" value="TreeGrafter"/>
</dbReference>
<accession>A0A5E4BPY8</accession>
<feature type="domain" description="C2H2-type" evidence="16">
    <location>
        <begin position="796"/>
        <end position="823"/>
    </location>
</feature>
<comment type="similarity">
    <text evidence="2">Belongs to the krueppel C2H2-type zinc-finger protein family.</text>
</comment>
<evidence type="ECO:0000256" key="7">
    <source>
        <dbReference type="ARBA" id="ARBA00022833"/>
    </source>
</evidence>
<dbReference type="SMART" id="SM00349">
    <property type="entry name" value="KRAB"/>
    <property type="match status" value="1"/>
</dbReference>
<evidence type="ECO:0000256" key="9">
    <source>
        <dbReference type="ARBA" id="ARBA00023015"/>
    </source>
</evidence>
<evidence type="ECO:0000256" key="4">
    <source>
        <dbReference type="ARBA" id="ARBA00022723"/>
    </source>
</evidence>
<feature type="domain" description="KRAB" evidence="18">
    <location>
        <begin position="237"/>
        <end position="307"/>
    </location>
</feature>
<reference evidence="19" key="1">
    <citation type="submission" date="2019-04" db="EMBL/GenBank/DDBJ databases">
        <authorList>
            <person name="Alioto T."/>
            <person name="Alioto T."/>
        </authorList>
    </citation>
    <scope>NUCLEOTIDE SEQUENCE [LARGE SCALE GENOMIC DNA]</scope>
</reference>
<dbReference type="InterPro" id="IPR036051">
    <property type="entry name" value="KRAB_dom_sf"/>
</dbReference>
<keyword evidence="10" id="KW-0238">DNA-binding</keyword>
<keyword evidence="20" id="KW-1185">Reference proteome</keyword>
<dbReference type="AlphaFoldDB" id="A0A5E4BPY8"/>
<evidence type="ECO:0000256" key="8">
    <source>
        <dbReference type="ARBA" id="ARBA00022843"/>
    </source>
</evidence>
<comment type="subcellular location">
    <subcellularLocation>
        <location evidence="1 14">Nucleus</location>
    </subcellularLocation>
</comment>
<evidence type="ECO:0000256" key="14">
    <source>
        <dbReference type="PROSITE-ProRule" id="PRU00187"/>
    </source>
</evidence>
<feature type="domain" description="C2H2-type" evidence="16">
    <location>
        <begin position="715"/>
        <end position="742"/>
    </location>
</feature>
<evidence type="ECO:0000259" key="16">
    <source>
        <dbReference type="PROSITE" id="PS50157"/>
    </source>
</evidence>
<feature type="domain" description="C2H2-type" evidence="16">
    <location>
        <begin position="602"/>
        <end position="629"/>
    </location>
</feature>
<dbReference type="CDD" id="cd07936">
    <property type="entry name" value="SCAN"/>
    <property type="match status" value="1"/>
</dbReference>
<feature type="domain" description="C2H2-type" evidence="16">
    <location>
        <begin position="547"/>
        <end position="574"/>
    </location>
</feature>
<evidence type="ECO:0000256" key="13">
    <source>
        <dbReference type="PROSITE-ProRule" id="PRU00042"/>
    </source>
</evidence>
<evidence type="ECO:0000256" key="6">
    <source>
        <dbReference type="ARBA" id="ARBA00022771"/>
    </source>
</evidence>
<dbReference type="Pfam" id="PF02023">
    <property type="entry name" value="SCAN"/>
    <property type="match status" value="1"/>
</dbReference>
<keyword evidence="8" id="KW-0832">Ubl conjugation</keyword>
<dbReference type="InterPro" id="IPR001909">
    <property type="entry name" value="KRAB"/>
</dbReference>
<dbReference type="FunFam" id="3.30.160.60:FF:000690">
    <property type="entry name" value="Zinc finger protein 354C"/>
    <property type="match status" value="1"/>
</dbReference>
<evidence type="ECO:0000256" key="3">
    <source>
        <dbReference type="ARBA" id="ARBA00022499"/>
    </source>
</evidence>
<dbReference type="InterPro" id="IPR013087">
    <property type="entry name" value="Znf_C2H2_type"/>
</dbReference>
<feature type="domain" description="C2H2-type" evidence="16">
    <location>
        <begin position="491"/>
        <end position="518"/>
    </location>
</feature>
<dbReference type="InterPro" id="IPR003309">
    <property type="entry name" value="SCAN_dom"/>
</dbReference>
<feature type="domain" description="C2H2-type" evidence="16">
    <location>
        <begin position="910"/>
        <end position="937"/>
    </location>
</feature>
<dbReference type="Gene3D" id="1.10.4020.10">
    <property type="entry name" value="DNA breaking-rejoining enzymes"/>
    <property type="match status" value="1"/>
</dbReference>
<comment type="caution">
    <text evidence="19">The sequence shown here is derived from an EMBL/GenBank/DDBJ whole genome shotgun (WGS) entry which is preliminary data.</text>
</comment>
<proteinExistence type="inferred from homology"/>
<feature type="domain" description="C2H2-type" evidence="16">
    <location>
        <begin position="1020"/>
        <end position="1043"/>
    </location>
</feature>
<dbReference type="FunFam" id="3.30.160.60:FF:000414">
    <property type="entry name" value="Zinc finger protein 398"/>
    <property type="match status" value="1"/>
</dbReference>
<evidence type="ECO:0000256" key="10">
    <source>
        <dbReference type="ARBA" id="ARBA00023125"/>
    </source>
</evidence>
<dbReference type="Gene3D" id="6.10.140.140">
    <property type="match status" value="1"/>
</dbReference>
<evidence type="ECO:0000256" key="1">
    <source>
        <dbReference type="ARBA" id="ARBA00004123"/>
    </source>
</evidence>
<dbReference type="FunFam" id="3.30.160.60:FF:000870">
    <property type="entry name" value="zinc finger protein 197 isoform X1"/>
    <property type="match status" value="1"/>
</dbReference>
<dbReference type="SMART" id="SM00355">
    <property type="entry name" value="ZnF_C2H2"/>
    <property type="match status" value="14"/>
</dbReference>
<evidence type="ECO:0000256" key="15">
    <source>
        <dbReference type="SAM" id="MobiDB-lite"/>
    </source>
</evidence>
<keyword evidence="11" id="KW-0804">Transcription</keyword>
<dbReference type="FunFam" id="3.30.160.60:FF:002001">
    <property type="entry name" value="Zinc finger protein 445"/>
    <property type="match status" value="1"/>
</dbReference>
<feature type="region of interest" description="Disordered" evidence="15">
    <location>
        <begin position="741"/>
        <end position="767"/>
    </location>
</feature>
<dbReference type="FunFam" id="3.30.160.60:FF:001966">
    <property type="entry name" value="Zinc finger protein 445"/>
    <property type="match status" value="1"/>
</dbReference>
<dbReference type="FunFam" id="3.30.160.60:FF:000624">
    <property type="entry name" value="zinc finger protein 697"/>
    <property type="match status" value="1"/>
</dbReference>
<dbReference type="PROSITE" id="PS00028">
    <property type="entry name" value="ZINC_FINGER_C2H2_1"/>
    <property type="match status" value="14"/>
</dbReference>
<dbReference type="FunFam" id="3.30.160.60:FF:000176">
    <property type="entry name" value="zinc finger protein 70"/>
    <property type="match status" value="2"/>
</dbReference>
<dbReference type="GO" id="GO:0005634">
    <property type="term" value="C:nucleus"/>
    <property type="evidence" value="ECO:0007669"/>
    <property type="project" value="UniProtKB-SubCell"/>
</dbReference>
<dbReference type="PANTHER" id="PTHR24393">
    <property type="entry name" value="ZINC FINGER PROTEIN"/>
    <property type="match status" value="1"/>
</dbReference>
<dbReference type="FunFam" id="3.30.160.60:FF:000446">
    <property type="entry name" value="Zinc finger protein"/>
    <property type="match status" value="1"/>
</dbReference>
<dbReference type="GO" id="GO:0000978">
    <property type="term" value="F:RNA polymerase II cis-regulatory region sequence-specific DNA binding"/>
    <property type="evidence" value="ECO:0007669"/>
    <property type="project" value="TreeGrafter"/>
</dbReference>
<feature type="domain" description="C2H2-type" evidence="16">
    <location>
        <begin position="854"/>
        <end position="881"/>
    </location>
</feature>
<dbReference type="Gene3D" id="3.30.160.60">
    <property type="entry name" value="Classic Zinc Finger"/>
    <property type="match status" value="14"/>
</dbReference>
<dbReference type="PROSITE" id="PS50805">
    <property type="entry name" value="KRAB"/>
    <property type="match status" value="1"/>
</dbReference>
<dbReference type="InterPro" id="IPR038269">
    <property type="entry name" value="SCAN_sf"/>
</dbReference>
<dbReference type="EMBL" id="CABDUW010000581">
    <property type="protein sequence ID" value="VTJ71714.1"/>
    <property type="molecule type" value="Genomic_DNA"/>
</dbReference>
<evidence type="ECO:0008006" key="21">
    <source>
        <dbReference type="Google" id="ProtNLM"/>
    </source>
</evidence>
<evidence type="ECO:0000259" key="18">
    <source>
        <dbReference type="PROSITE" id="PS50805"/>
    </source>
</evidence>
<dbReference type="FunFam" id="3.30.160.60:FF:000151">
    <property type="entry name" value="Zinc finger and SCAN domain-containing 21"/>
    <property type="match status" value="1"/>
</dbReference>
<gene>
    <name evidence="19" type="ORF">MONAX_5E026056</name>
</gene>
<dbReference type="FunFam" id="3.30.160.60:FF:000478">
    <property type="entry name" value="Zinc finger protein 133"/>
    <property type="match status" value="1"/>
</dbReference>
<keyword evidence="12 14" id="KW-0539">Nucleus</keyword>
<dbReference type="PANTHER" id="PTHR24393:SF151">
    <property type="entry name" value="C2H2-TYPE DOMAIN-CONTAINING PROTEIN"/>
    <property type="match status" value="1"/>
</dbReference>
<feature type="region of interest" description="Disordered" evidence="15">
    <location>
        <begin position="818"/>
        <end position="839"/>
    </location>
</feature>
<dbReference type="SMART" id="SM00431">
    <property type="entry name" value="SCAN"/>
    <property type="match status" value="1"/>
</dbReference>
<feature type="domain" description="C2H2-type" evidence="16">
    <location>
        <begin position="519"/>
        <end position="546"/>
    </location>
</feature>
<keyword evidence="4" id="KW-0479">Metal-binding</keyword>
<dbReference type="PROSITE" id="PS50804">
    <property type="entry name" value="SCAN_BOX"/>
    <property type="match status" value="1"/>
</dbReference>
<sequence>MPPGRWYAVHPAQAQASRERGRLQMVKKEEDDEGYTSVQTARPQTLNRPGQELFRQLFRQLRYHESSGPLETLSRLRELCRWWLRPDVLSKPQILELLVLEQFLSILPGELRTWVQLHHPESGEEAVALLEELQKDLDGTPQRDPGPAQSPDVHWMGTGPLQSAQTWPPASPLRSGSALGDHLELPYAIGVHDFLAEQSAPPAAQVHAISQSKGIPGSPGDGVRATRSLTAEPQEAMTFKDVEVTFSLDEWGWLDSAQRNLYRDVMLENYGNMASLVGPFSKPALISWLEAREPWGLNIQAAKPKRDPGASPRGGKLQIETNKLILKQAPLEDEETFTVPSGCPVTSASEGIGLRISFEQKSRPCGKKYCESPTQVKNKKEEIDLSHKVEKEFEVLGRSNSFDLKHVTYLRVSKRKRSLKHGCGRHFRKGSHHYDYKKYGKGLRHTIGGFSLHQRIHTGLKGSEKDTGGKGFSLSAHHQHEQGLYLVGPLYRCHYCERTFNRSSHLAYHQRLHTQEKPFKCRVCEKPFRWSSNCVRHEKIHTGVKPYKCNLCEKAFQRVSAYRLHQETHTKQKFELNQYEEALTYNSGLGHHFRDQRGEKPFDCSQCRKSFHCKSYVLEHQRIHTQEKPYKCTKCRKTFRWRSNFTRHVRLHQEEEFCEQEKHREDFRQNCSPLPLTTVAPTMEKTFSCQQCGKTFTQKKTLSEHQRIHAGEKPYQCSECAKGFTYRSAFIVHKKQHAIKRKPEAGPSVSQDTVLQTPQSSHTTEEPYKCGQCGKDFRNHSFLLIHQRIHTREKPYKCRECGKAFRWSSNLYRHQRQHSLHQKYESPKSKETPDLQPKVLPDLQPKVLPGQKPFWCQECGKSFTRKRSLLDHKGIHSGEKRYKCNLCGKSYDRNYRLVNHQRVHTTERPFKCEWCGKDFIGKHTLSVHQRKHTAAPQSECSQPGLSSYQDVGLNVQELEPREEKPFKDGKEPCDQSVTLTGLHSVPTEKKCHKCSICGKTFNKSSHLVSHKRFHTRERPFKCRVCGKTFRWSSNLARHMKNHI</sequence>
<feature type="domain" description="C2H2-type" evidence="16">
    <location>
        <begin position="687"/>
        <end position="714"/>
    </location>
</feature>
<dbReference type="FunFam" id="3.30.160.60:FF:000902">
    <property type="entry name" value="Zinc finger protein 445"/>
    <property type="match status" value="1"/>
</dbReference>
<evidence type="ECO:0000256" key="2">
    <source>
        <dbReference type="ARBA" id="ARBA00006991"/>
    </source>
</evidence>
<evidence type="ECO:0000256" key="11">
    <source>
        <dbReference type="ARBA" id="ARBA00023163"/>
    </source>
</evidence>
<dbReference type="InterPro" id="IPR036236">
    <property type="entry name" value="Znf_C2H2_sf"/>
</dbReference>
<dbReference type="FunFam" id="3.30.160.60:FF:001915">
    <property type="entry name" value="Zinc finger protein 287"/>
    <property type="match status" value="1"/>
</dbReference>
<dbReference type="GO" id="GO:0008270">
    <property type="term" value="F:zinc ion binding"/>
    <property type="evidence" value="ECO:0007669"/>
    <property type="project" value="UniProtKB-KW"/>
</dbReference>
<evidence type="ECO:0000256" key="12">
    <source>
        <dbReference type="ARBA" id="ARBA00023242"/>
    </source>
</evidence>
<protein>
    <recommendedName>
        <fullName evidence="21">Zinc finger protein 445</fullName>
    </recommendedName>
</protein>
<keyword evidence="3" id="KW-1017">Isopeptide bond</keyword>
<evidence type="ECO:0000313" key="19">
    <source>
        <dbReference type="EMBL" id="VTJ71714.1"/>
    </source>
</evidence>
<dbReference type="Proteomes" id="UP000335636">
    <property type="component" value="Unassembled WGS sequence"/>
</dbReference>
<evidence type="ECO:0000256" key="5">
    <source>
        <dbReference type="ARBA" id="ARBA00022737"/>
    </source>
</evidence>
<dbReference type="SUPFAM" id="SSF57667">
    <property type="entry name" value="beta-beta-alpha zinc fingers"/>
    <property type="match status" value="8"/>
</dbReference>
<dbReference type="CDD" id="cd07765">
    <property type="entry name" value="KRAB_A-box"/>
    <property type="match status" value="1"/>
</dbReference>
<name>A0A5E4BPY8_MARMO</name>
<dbReference type="Pfam" id="PF01352">
    <property type="entry name" value="KRAB"/>
    <property type="match status" value="1"/>
</dbReference>
<feature type="domain" description="C2H2-type" evidence="16">
    <location>
        <begin position="882"/>
        <end position="909"/>
    </location>
</feature>
<evidence type="ECO:0000259" key="17">
    <source>
        <dbReference type="PROSITE" id="PS50804"/>
    </source>
</evidence>
<keyword evidence="9" id="KW-0805">Transcription regulation</keyword>
<organism evidence="19 20">
    <name type="scientific">Marmota monax</name>
    <name type="common">Woodchuck</name>
    <dbReference type="NCBI Taxonomy" id="9995"/>
    <lineage>
        <taxon>Eukaryota</taxon>
        <taxon>Metazoa</taxon>
        <taxon>Chordata</taxon>
        <taxon>Craniata</taxon>
        <taxon>Vertebrata</taxon>
        <taxon>Euteleostomi</taxon>
        <taxon>Mammalia</taxon>
        <taxon>Eutheria</taxon>
        <taxon>Euarchontoglires</taxon>
        <taxon>Glires</taxon>
        <taxon>Rodentia</taxon>
        <taxon>Sciuromorpha</taxon>
        <taxon>Sciuridae</taxon>
        <taxon>Xerinae</taxon>
        <taxon>Marmotini</taxon>
        <taxon>Marmota</taxon>
    </lineage>
</organism>
<keyword evidence="7" id="KW-0862">Zinc</keyword>